<proteinExistence type="predicted"/>
<sequence>MWDICLNESGLFYGAALLNMKIIDYIYLNKN</sequence>
<reference evidence="1" key="1">
    <citation type="journal article" date="2021" name="Proc. Natl. Acad. Sci. U.S.A.">
        <title>A Catalog of Tens of Thousands of Viruses from Human Metagenomes Reveals Hidden Associations with Chronic Diseases.</title>
        <authorList>
            <person name="Tisza M.J."/>
            <person name="Buck C.B."/>
        </authorList>
    </citation>
    <scope>NUCLEOTIDE SEQUENCE</scope>
    <source>
        <strain evidence="1">Ct7xn19</strain>
    </source>
</reference>
<dbReference type="EMBL" id="BK015809">
    <property type="protein sequence ID" value="DAE26131.1"/>
    <property type="molecule type" value="Genomic_DNA"/>
</dbReference>
<evidence type="ECO:0000313" key="1">
    <source>
        <dbReference type="EMBL" id="DAE26131.1"/>
    </source>
</evidence>
<name>A0A8S5R4T5_9CAUD</name>
<organism evidence="1">
    <name type="scientific">Herelleviridae sp. ct7xn19</name>
    <dbReference type="NCBI Taxonomy" id="2827295"/>
    <lineage>
        <taxon>Viruses</taxon>
        <taxon>Duplodnaviria</taxon>
        <taxon>Heunggongvirae</taxon>
        <taxon>Uroviricota</taxon>
        <taxon>Caudoviricetes</taxon>
        <taxon>Herelleviridae</taxon>
    </lineage>
</organism>
<accession>A0A8S5R4T5</accession>
<protein>
    <submittedName>
        <fullName evidence="1">Uncharacterized protein</fullName>
    </submittedName>
</protein>